<feature type="compositionally biased region" description="Basic and acidic residues" evidence="1">
    <location>
        <begin position="358"/>
        <end position="372"/>
    </location>
</feature>
<dbReference type="AlphaFoldDB" id="A0AAX6MMD4"/>
<evidence type="ECO:0000256" key="1">
    <source>
        <dbReference type="SAM" id="MobiDB-lite"/>
    </source>
</evidence>
<gene>
    <name evidence="2" type="ORF">Daesc_003767</name>
</gene>
<feature type="region of interest" description="Disordered" evidence="1">
    <location>
        <begin position="281"/>
        <end position="379"/>
    </location>
</feature>
<feature type="region of interest" description="Disordered" evidence="1">
    <location>
        <begin position="16"/>
        <end position="35"/>
    </location>
</feature>
<dbReference type="Proteomes" id="UP001369815">
    <property type="component" value="Unassembled WGS sequence"/>
</dbReference>
<sequence>MPAKRLNMHLTRVVARQGNDPSKPKEAMPIPPSRRITGGIRNFLRQIWSKRHLTKWKFKKSPSKKEDTAVEVDGLGELSIPPRGSFSEMLQLSLLDSSVPRLSLLEECRRSLGRSISIDLPSEPSEPEGETDVISEREKTLRIIEQPREEPVMGSFDFQHSTWGRRRPFQLYTESLAEARRFAEFQRQLEDRLAVNLALCFGVWQNITSQLITEACEPADDERPTKPFIPEALASVKEPSRNGDITVRSALQKSATSQSSGAGVGTSLRVEEQDYPDRWQIASSHGNPAIKDPRPPVGYDIDFLRLQRPPRPQSSQSTGEKYPPIASVKGHHQERRASAPCPTRSGAGGIKVGTSSDSHLRPDGARRAEKFGVDYGTTV</sequence>
<accession>A0AAX6MMD4</accession>
<comment type="caution">
    <text evidence="2">The sequence shown here is derived from an EMBL/GenBank/DDBJ whole genome shotgun (WGS) entry which is preliminary data.</text>
</comment>
<organism evidence="2 3">
    <name type="scientific">Daldinia eschscholtzii</name>
    <dbReference type="NCBI Taxonomy" id="292717"/>
    <lineage>
        <taxon>Eukaryota</taxon>
        <taxon>Fungi</taxon>
        <taxon>Dikarya</taxon>
        <taxon>Ascomycota</taxon>
        <taxon>Pezizomycotina</taxon>
        <taxon>Sordariomycetes</taxon>
        <taxon>Xylariomycetidae</taxon>
        <taxon>Xylariales</taxon>
        <taxon>Hypoxylaceae</taxon>
        <taxon>Daldinia</taxon>
    </lineage>
</organism>
<protein>
    <submittedName>
        <fullName evidence="2">Uncharacterized protein</fullName>
    </submittedName>
</protein>
<feature type="region of interest" description="Disordered" evidence="1">
    <location>
        <begin position="118"/>
        <end position="137"/>
    </location>
</feature>
<name>A0AAX6MMD4_9PEZI</name>
<reference evidence="2 3" key="1">
    <citation type="journal article" date="2024" name="Front Chem Biol">
        <title>Unveiling the potential of Daldinia eschscholtzii MFLUCC 19-0629 through bioactivity and bioinformatics studies for enhanced sustainable agriculture production.</title>
        <authorList>
            <person name="Brooks S."/>
            <person name="Weaver J.A."/>
            <person name="Klomchit A."/>
            <person name="Alharthi S.A."/>
            <person name="Onlamun T."/>
            <person name="Nurani R."/>
            <person name="Vong T.K."/>
            <person name="Alberti F."/>
            <person name="Greco C."/>
        </authorList>
    </citation>
    <scope>NUCLEOTIDE SEQUENCE [LARGE SCALE GENOMIC DNA]</scope>
    <source>
        <strain evidence="2">MFLUCC 19-0629</strain>
    </source>
</reference>
<proteinExistence type="predicted"/>
<evidence type="ECO:0000313" key="3">
    <source>
        <dbReference type="Proteomes" id="UP001369815"/>
    </source>
</evidence>
<keyword evidence="3" id="KW-1185">Reference proteome</keyword>
<evidence type="ECO:0000313" key="2">
    <source>
        <dbReference type="EMBL" id="KAK6953805.1"/>
    </source>
</evidence>
<dbReference type="EMBL" id="JBANMG010000004">
    <property type="protein sequence ID" value="KAK6953805.1"/>
    <property type="molecule type" value="Genomic_DNA"/>
</dbReference>